<dbReference type="InterPro" id="IPR016166">
    <property type="entry name" value="FAD-bd_PCMH"/>
</dbReference>
<evidence type="ECO:0000259" key="5">
    <source>
        <dbReference type="PROSITE" id="PS51387"/>
    </source>
</evidence>
<dbReference type="Gene3D" id="1.10.45.10">
    <property type="entry name" value="Vanillyl-alcohol Oxidase, Chain A, domain 4"/>
    <property type="match status" value="1"/>
</dbReference>
<dbReference type="InterPro" id="IPR016167">
    <property type="entry name" value="FAD-bd_PCMH_sub1"/>
</dbReference>
<proteinExistence type="predicted"/>
<keyword evidence="2" id="KW-0285">Flavoprotein</keyword>
<feature type="domain" description="FAD-binding PCMH-type" evidence="5">
    <location>
        <begin position="50"/>
        <end position="236"/>
    </location>
</feature>
<dbReference type="InterPro" id="IPR016170">
    <property type="entry name" value="Cytok_DH_C_sf"/>
</dbReference>
<dbReference type="SUPFAM" id="SSF55103">
    <property type="entry name" value="FAD-linked oxidases, C-terminal domain"/>
    <property type="match status" value="1"/>
</dbReference>
<dbReference type="PROSITE" id="PS51387">
    <property type="entry name" value="FAD_PCMH"/>
    <property type="match status" value="1"/>
</dbReference>
<dbReference type="InterPro" id="IPR016169">
    <property type="entry name" value="FAD-bd_PCMH_sub2"/>
</dbReference>
<dbReference type="InterPro" id="IPR016171">
    <property type="entry name" value="Vanillyl_alc_oxidase_C-sub2"/>
</dbReference>
<gene>
    <name evidence="6" type="ORF">H6P80_05635</name>
</gene>
<comment type="caution">
    <text evidence="6">The sequence shown here is derived from an EMBL/GenBank/DDBJ whole genome shotgun (WGS) entry which is preliminary data.</text>
</comment>
<evidence type="ECO:0000256" key="2">
    <source>
        <dbReference type="ARBA" id="ARBA00022630"/>
    </source>
</evidence>
<keyword evidence="4" id="KW-0560">Oxidoreductase</keyword>
<evidence type="ECO:0000313" key="6">
    <source>
        <dbReference type="EMBL" id="MBC2777101.1"/>
    </source>
</evidence>
<dbReference type="PANTHER" id="PTHR11748:SF114">
    <property type="entry name" value="ARYL-ALCOHOL OXIDASE VANILLYL-ALCOHOL OXIDASE (AFU_ORTHOLOGUE AFUA_3G09500)-RELATED"/>
    <property type="match status" value="1"/>
</dbReference>
<dbReference type="Pfam" id="PF02913">
    <property type="entry name" value="FAD-oxidase_C"/>
    <property type="match status" value="1"/>
</dbReference>
<dbReference type="EMBL" id="JACJVJ010000001">
    <property type="protein sequence ID" value="MBC2777101.1"/>
    <property type="molecule type" value="Genomic_DNA"/>
</dbReference>
<dbReference type="SUPFAM" id="SSF56176">
    <property type="entry name" value="FAD-binding/transporter-associated domain-like"/>
    <property type="match status" value="1"/>
</dbReference>
<dbReference type="GO" id="GO:0008720">
    <property type="term" value="F:D-lactate dehydrogenase (NAD+) activity"/>
    <property type="evidence" value="ECO:0007669"/>
    <property type="project" value="TreeGrafter"/>
</dbReference>
<dbReference type="Gene3D" id="3.30.43.10">
    <property type="entry name" value="Uridine Diphospho-n-acetylenolpyruvylglucosamine Reductase, domain 2"/>
    <property type="match status" value="1"/>
</dbReference>
<reference evidence="6 7" key="1">
    <citation type="submission" date="2020-08" db="EMBL/GenBank/DDBJ databases">
        <title>Draft genome sequence of Parasphingopyxis sp. GrpM-11.</title>
        <authorList>
            <person name="Oh J."/>
            <person name="Roh D.-H."/>
        </authorList>
    </citation>
    <scope>NUCLEOTIDE SEQUENCE [LARGE SCALE GENOMIC DNA]</scope>
    <source>
        <strain evidence="6 7">GrpM-11</strain>
    </source>
</reference>
<dbReference type="InterPro" id="IPR036318">
    <property type="entry name" value="FAD-bd_PCMH-like_sf"/>
</dbReference>
<dbReference type="GO" id="GO:0071949">
    <property type="term" value="F:FAD binding"/>
    <property type="evidence" value="ECO:0007669"/>
    <property type="project" value="InterPro"/>
</dbReference>
<dbReference type="GO" id="GO:1903457">
    <property type="term" value="P:lactate catabolic process"/>
    <property type="evidence" value="ECO:0007669"/>
    <property type="project" value="TreeGrafter"/>
</dbReference>
<dbReference type="Gene3D" id="3.30.465.10">
    <property type="match status" value="1"/>
</dbReference>
<evidence type="ECO:0000256" key="4">
    <source>
        <dbReference type="ARBA" id="ARBA00023002"/>
    </source>
</evidence>
<evidence type="ECO:0000256" key="3">
    <source>
        <dbReference type="ARBA" id="ARBA00022827"/>
    </source>
</evidence>
<keyword evidence="7" id="KW-1185">Reference proteome</keyword>
<dbReference type="Gene3D" id="3.40.462.10">
    <property type="entry name" value="FAD-linked oxidases, C-terminal domain"/>
    <property type="match status" value="1"/>
</dbReference>
<dbReference type="RefSeq" id="WP_185800331.1">
    <property type="nucleotide sequence ID" value="NZ_JACJVJ010000001.1"/>
</dbReference>
<dbReference type="GO" id="GO:0004458">
    <property type="term" value="F:D-lactate dehydrogenase (cytochrome) activity"/>
    <property type="evidence" value="ECO:0007669"/>
    <property type="project" value="TreeGrafter"/>
</dbReference>
<evidence type="ECO:0000256" key="1">
    <source>
        <dbReference type="ARBA" id="ARBA00001974"/>
    </source>
</evidence>
<dbReference type="Proteomes" id="UP000564378">
    <property type="component" value="Unassembled WGS sequence"/>
</dbReference>
<accession>A0A842HXN5</accession>
<keyword evidence="3" id="KW-0274">FAD</keyword>
<dbReference type="PANTHER" id="PTHR11748">
    <property type="entry name" value="D-LACTATE DEHYDROGENASE"/>
    <property type="match status" value="1"/>
</dbReference>
<dbReference type="Pfam" id="PF01565">
    <property type="entry name" value="FAD_binding_4"/>
    <property type="match status" value="1"/>
</dbReference>
<dbReference type="InterPro" id="IPR004113">
    <property type="entry name" value="FAD-bd_oxidored_4_C"/>
</dbReference>
<dbReference type="InterPro" id="IPR016164">
    <property type="entry name" value="FAD-linked_Oxase-like_C"/>
</dbReference>
<comment type="cofactor">
    <cofactor evidence="1">
        <name>FAD</name>
        <dbReference type="ChEBI" id="CHEBI:57692"/>
    </cofactor>
</comment>
<name>A0A842HXN5_9SPHN</name>
<sequence length="523" mass="58235">MRLQLPPGVTASQFDAGLNAFRGVVGDDWTLATDLDRDTYADYYAPGDLDEHAPGAAVAPASVEETQAIVRLANEHRIPLWPISRGKNLGYGAAAPRVPGTVVLDMGRMRRILEVNDDLAYCVVEPGVSFFDLYEYLRANNHPLWMSVPGNAWGSVMGNALDHGFGYTPYGFHARNICGMEVVMPTGDVMRTNMGGMEGNHSWHVYPLSFGPSFDQMFTQSNMGIVTKMGYWLQPEPEHSISLSMEAPNEEDIGWIVDTISPMRRNGLIDQNQFVSSSLGRLVLMGQRSDFYDGPGAMPDEVADQIRADHNLGFWAVNIRVYGEEAVNRAKADVIRRAFAEHTDTEFVETAWSRGEEVNTMDPGFGVPTAVPLQMANWTGGRGAHLGFSPIVPATSEHILRQLERSRAVIAAHDVDFYASFTLGERYATNINMLMYDRDDEEQVANIRRLFNALIADARESGYGEYRTHLSWMDPVSDTYDFNDHAQRRMAEAIKDALDPNGIIAPGKQGIWPERYRAQREGS</sequence>
<dbReference type="AlphaFoldDB" id="A0A842HXN5"/>
<evidence type="ECO:0000313" key="7">
    <source>
        <dbReference type="Proteomes" id="UP000564378"/>
    </source>
</evidence>
<protein>
    <submittedName>
        <fullName evidence="6">FAD-binding oxidoreductase</fullName>
    </submittedName>
</protein>
<organism evidence="6 7">
    <name type="scientific">Parasphingopyxis marina</name>
    <dbReference type="NCBI Taxonomy" id="2761622"/>
    <lineage>
        <taxon>Bacteria</taxon>
        <taxon>Pseudomonadati</taxon>
        <taxon>Pseudomonadota</taxon>
        <taxon>Alphaproteobacteria</taxon>
        <taxon>Sphingomonadales</taxon>
        <taxon>Sphingomonadaceae</taxon>
        <taxon>Parasphingopyxis</taxon>
    </lineage>
</organism>
<dbReference type="InterPro" id="IPR006094">
    <property type="entry name" value="Oxid_FAD_bind_N"/>
</dbReference>